<dbReference type="RefSeq" id="WP_115837119.1">
    <property type="nucleotide sequence ID" value="NZ_QUMO01000003.1"/>
</dbReference>
<dbReference type="OrthoDB" id="9799367at2"/>
<gene>
    <name evidence="2" type="ORF">DES32_2408</name>
</gene>
<dbReference type="PANTHER" id="PTHR38342:SF2">
    <property type="entry name" value="INNER MEMBRANE OR EXPORTED"/>
    <property type="match status" value="1"/>
</dbReference>
<comment type="caution">
    <text evidence="2">The sequence shown here is derived from an EMBL/GenBank/DDBJ whole genome shotgun (WGS) entry which is preliminary data.</text>
</comment>
<organism evidence="2 3">
    <name type="scientific">Methylovirgula ligni</name>
    <dbReference type="NCBI Taxonomy" id="569860"/>
    <lineage>
        <taxon>Bacteria</taxon>
        <taxon>Pseudomonadati</taxon>
        <taxon>Pseudomonadota</taxon>
        <taxon>Alphaproteobacteria</taxon>
        <taxon>Hyphomicrobiales</taxon>
        <taxon>Beijerinckiaceae</taxon>
        <taxon>Methylovirgula</taxon>
    </lineage>
</organism>
<accession>A0A3D9YUS6</accession>
<name>A0A3D9YUS6_9HYPH</name>
<dbReference type="Proteomes" id="UP000256900">
    <property type="component" value="Unassembled WGS sequence"/>
</dbReference>
<evidence type="ECO:0000259" key="1">
    <source>
        <dbReference type="Pfam" id="PF03625"/>
    </source>
</evidence>
<dbReference type="InterPro" id="IPR035923">
    <property type="entry name" value="TT1751-like_sf"/>
</dbReference>
<sequence>MPDDGLITIPSNYSARQTLERLEAALRAAGITIFARIDHAAGAASAGLALRPTQVLIFGNPKGGTPLMQADQRIGLDLPLRVLAWEDEAGNANLTYTDVDWLAVRYGLGALTAPAREALAKLLAKFTAEAAS</sequence>
<feature type="domain" description="DUF302" evidence="1">
    <location>
        <begin position="37"/>
        <end position="98"/>
    </location>
</feature>
<dbReference type="SUPFAM" id="SSF103247">
    <property type="entry name" value="TT1751-like"/>
    <property type="match status" value="1"/>
</dbReference>
<evidence type="ECO:0000313" key="2">
    <source>
        <dbReference type="EMBL" id="REF86356.1"/>
    </source>
</evidence>
<dbReference type="EMBL" id="QUMO01000003">
    <property type="protein sequence ID" value="REF86356.1"/>
    <property type="molecule type" value="Genomic_DNA"/>
</dbReference>
<dbReference type="CDD" id="cd14797">
    <property type="entry name" value="DUF302"/>
    <property type="match status" value="1"/>
</dbReference>
<evidence type="ECO:0000313" key="3">
    <source>
        <dbReference type="Proteomes" id="UP000256900"/>
    </source>
</evidence>
<keyword evidence="3" id="KW-1185">Reference proteome</keyword>
<reference evidence="2 3" key="1">
    <citation type="submission" date="2018-08" db="EMBL/GenBank/DDBJ databases">
        <title>Genomic Encyclopedia of Type Strains, Phase IV (KMG-IV): sequencing the most valuable type-strain genomes for metagenomic binning, comparative biology and taxonomic classification.</title>
        <authorList>
            <person name="Goeker M."/>
        </authorList>
    </citation>
    <scope>NUCLEOTIDE SEQUENCE [LARGE SCALE GENOMIC DNA]</scope>
    <source>
        <strain evidence="2 3">BW863</strain>
    </source>
</reference>
<protein>
    <submittedName>
        <fullName evidence="2">Uncharacterized protein (DUF302 family)</fullName>
    </submittedName>
</protein>
<dbReference type="Pfam" id="PF03625">
    <property type="entry name" value="DUF302"/>
    <property type="match status" value="1"/>
</dbReference>
<dbReference type="PANTHER" id="PTHR38342">
    <property type="entry name" value="SLR5037 PROTEIN"/>
    <property type="match status" value="1"/>
</dbReference>
<dbReference type="AlphaFoldDB" id="A0A3D9YUS6"/>
<dbReference type="InterPro" id="IPR005180">
    <property type="entry name" value="DUF302"/>
</dbReference>
<dbReference type="Gene3D" id="3.30.310.70">
    <property type="entry name" value="TT1751-like domain"/>
    <property type="match status" value="1"/>
</dbReference>
<proteinExistence type="predicted"/>